<evidence type="ECO:0000256" key="2">
    <source>
        <dbReference type="SAM" id="MobiDB-lite"/>
    </source>
</evidence>
<dbReference type="EMBL" id="VCAU01000023">
    <property type="protein sequence ID" value="KAF9890827.1"/>
    <property type="molecule type" value="Genomic_DNA"/>
</dbReference>
<dbReference type="PANTHER" id="PTHR48070">
    <property type="entry name" value="ESTERASE OVCA2"/>
    <property type="match status" value="1"/>
</dbReference>
<dbReference type="InterPro" id="IPR005645">
    <property type="entry name" value="FSH-like_dom"/>
</dbReference>
<dbReference type="Gene3D" id="3.40.50.1820">
    <property type="entry name" value="alpha/beta hydrolase"/>
    <property type="match status" value="1"/>
</dbReference>
<comment type="caution">
    <text evidence="4">The sequence shown here is derived from an EMBL/GenBank/DDBJ whole genome shotgun (WGS) entry which is preliminary data.</text>
</comment>
<dbReference type="InterPro" id="IPR029058">
    <property type="entry name" value="AB_hydrolase_fold"/>
</dbReference>
<reference evidence="4" key="1">
    <citation type="journal article" date="2019" name="Beilstein J. Org. Chem.">
        <title>Nanangenines: drimane sesquiterpenoids as the dominant metabolite cohort of a novel Australian fungus, Aspergillus nanangensis.</title>
        <authorList>
            <person name="Lacey H.J."/>
            <person name="Gilchrist C.L.M."/>
            <person name="Crombie A."/>
            <person name="Kalaitzis J.A."/>
            <person name="Vuong D."/>
            <person name="Rutledge P.J."/>
            <person name="Turner P."/>
            <person name="Pitt J.I."/>
            <person name="Lacey E."/>
            <person name="Chooi Y.H."/>
            <person name="Piggott A.M."/>
        </authorList>
    </citation>
    <scope>NUCLEOTIDE SEQUENCE</scope>
    <source>
        <strain evidence="4">MST-FP2251</strain>
    </source>
</reference>
<dbReference type="PANTHER" id="PTHR48070:SF6">
    <property type="entry name" value="ESTERASE OVCA2"/>
    <property type="match status" value="1"/>
</dbReference>
<name>A0AAD4CQY5_ASPNN</name>
<evidence type="ECO:0000313" key="4">
    <source>
        <dbReference type="EMBL" id="KAF9890827.1"/>
    </source>
</evidence>
<evidence type="ECO:0000313" key="5">
    <source>
        <dbReference type="Proteomes" id="UP001194746"/>
    </source>
</evidence>
<dbReference type="GO" id="GO:0016787">
    <property type="term" value="F:hydrolase activity"/>
    <property type="evidence" value="ECO:0007669"/>
    <property type="project" value="UniProtKB-KW"/>
</dbReference>
<proteinExistence type="predicted"/>
<keyword evidence="1" id="KW-0378">Hydrolase</keyword>
<dbReference type="Pfam" id="PF03959">
    <property type="entry name" value="FSH1"/>
    <property type="match status" value="1"/>
</dbReference>
<feature type="region of interest" description="Disordered" evidence="2">
    <location>
        <begin position="91"/>
        <end position="112"/>
    </location>
</feature>
<gene>
    <name evidence="4" type="primary">OVCA2_2</name>
    <name evidence="4" type="ORF">FE257_005398</name>
</gene>
<keyword evidence="5" id="KW-1185">Reference proteome</keyword>
<feature type="compositionally biased region" description="Polar residues" evidence="2">
    <location>
        <begin position="1"/>
        <end position="42"/>
    </location>
</feature>
<accession>A0AAD4CQY5</accession>
<evidence type="ECO:0000259" key="3">
    <source>
        <dbReference type="Pfam" id="PF03959"/>
    </source>
</evidence>
<feature type="region of interest" description="Disordered" evidence="2">
    <location>
        <begin position="345"/>
        <end position="368"/>
    </location>
</feature>
<protein>
    <submittedName>
        <fullName evidence="4">Ovarian cancer-associated protein 2</fullName>
    </submittedName>
</protein>
<dbReference type="GO" id="GO:0005634">
    <property type="term" value="C:nucleus"/>
    <property type="evidence" value="ECO:0007669"/>
    <property type="project" value="TreeGrafter"/>
</dbReference>
<dbReference type="AlphaFoldDB" id="A0AAD4CQY5"/>
<dbReference type="SUPFAM" id="SSF53474">
    <property type="entry name" value="alpha/beta-Hydrolases"/>
    <property type="match status" value="1"/>
</dbReference>
<evidence type="ECO:0000256" key="1">
    <source>
        <dbReference type="ARBA" id="ARBA00022801"/>
    </source>
</evidence>
<dbReference type="InterPro" id="IPR050593">
    <property type="entry name" value="LovG"/>
</dbReference>
<dbReference type="Proteomes" id="UP001194746">
    <property type="component" value="Unassembled WGS sequence"/>
</dbReference>
<feature type="compositionally biased region" description="Polar residues" evidence="2">
    <location>
        <begin position="97"/>
        <end position="107"/>
    </location>
</feature>
<dbReference type="GO" id="GO:0005737">
    <property type="term" value="C:cytoplasm"/>
    <property type="evidence" value="ECO:0007669"/>
    <property type="project" value="TreeGrafter"/>
</dbReference>
<feature type="compositionally biased region" description="Polar residues" evidence="2">
    <location>
        <begin position="52"/>
        <end position="70"/>
    </location>
</feature>
<feature type="region of interest" description="Disordered" evidence="2">
    <location>
        <begin position="1"/>
        <end position="76"/>
    </location>
</feature>
<sequence>MNSDWTIVSANGTNTTPSTRAESESDAGSDNSSISFIASDSVPSRVMDGTQPFHSHSLPNYASGRPSSNGGNLGDGHLAIGSNANGGGYAHELIGTAPNTAPATRSRSVPIENGPTTTPLLKILFLHDHGGSGSRFSTKTNVIQNAIRDMALTKYHQEVDFHFPDATLILEGGPKDVFIWGLGDYREDEVPGLTGSIAHVLDYCDQNGPFDGIVGFSAGSCMAVTVASLLEDQTRCERMNFRHFEHPPLKFVVAYSSFVWGHPSYAGLYTPEIKTPMLLFSGELDTFIPPKLTQELLQYCTNAKLVSFDGYHYVPRAEETTAVAAKFIFRAMGHTDEGCHDAWETTDSERTDCDNTSGDATDCEPSYA</sequence>
<reference evidence="4" key="2">
    <citation type="submission" date="2020-02" db="EMBL/GenBank/DDBJ databases">
        <authorList>
            <person name="Gilchrist C.L.M."/>
            <person name="Chooi Y.-H."/>
        </authorList>
    </citation>
    <scope>NUCLEOTIDE SEQUENCE</scope>
    <source>
        <strain evidence="4">MST-FP2251</strain>
    </source>
</reference>
<feature type="domain" description="Serine hydrolase" evidence="3">
    <location>
        <begin position="121"/>
        <end position="321"/>
    </location>
</feature>
<organism evidence="4 5">
    <name type="scientific">Aspergillus nanangensis</name>
    <dbReference type="NCBI Taxonomy" id="2582783"/>
    <lineage>
        <taxon>Eukaryota</taxon>
        <taxon>Fungi</taxon>
        <taxon>Dikarya</taxon>
        <taxon>Ascomycota</taxon>
        <taxon>Pezizomycotina</taxon>
        <taxon>Eurotiomycetes</taxon>
        <taxon>Eurotiomycetidae</taxon>
        <taxon>Eurotiales</taxon>
        <taxon>Aspergillaceae</taxon>
        <taxon>Aspergillus</taxon>
        <taxon>Aspergillus subgen. Circumdati</taxon>
    </lineage>
</organism>